<keyword evidence="3 6" id="KW-0808">Transferase</keyword>
<comment type="similarity">
    <text evidence="6 7">Belongs to the class I-like SAM-binding methyltransferase superfamily. C5-methyltransferase family.</text>
</comment>
<gene>
    <name evidence="9" type="ORF">ACFP3T_06500</name>
</gene>
<name>A0ABW1R6P7_9LACO</name>
<feature type="domain" description="Helix-turn-helix" evidence="8">
    <location>
        <begin position="3"/>
        <end position="51"/>
    </location>
</feature>
<dbReference type="InterPro" id="IPR029063">
    <property type="entry name" value="SAM-dependent_MTases_sf"/>
</dbReference>
<dbReference type="SUPFAM" id="SSF53335">
    <property type="entry name" value="S-adenosyl-L-methionine-dependent methyltransferases"/>
    <property type="match status" value="1"/>
</dbReference>
<dbReference type="PRINTS" id="PR00105">
    <property type="entry name" value="C5METTRFRASE"/>
</dbReference>
<dbReference type="InterPro" id="IPR041657">
    <property type="entry name" value="HTH_17"/>
</dbReference>
<dbReference type="NCBIfam" id="TIGR00675">
    <property type="entry name" value="dcm"/>
    <property type="match status" value="1"/>
</dbReference>
<dbReference type="EMBL" id="JBHSSD010000030">
    <property type="protein sequence ID" value="MFC6164317.1"/>
    <property type="molecule type" value="Genomic_DNA"/>
</dbReference>
<keyword evidence="5" id="KW-0680">Restriction system</keyword>
<evidence type="ECO:0000256" key="3">
    <source>
        <dbReference type="ARBA" id="ARBA00022679"/>
    </source>
</evidence>
<reference evidence="10" key="1">
    <citation type="journal article" date="2019" name="Int. J. Syst. Evol. Microbiol.">
        <title>The Global Catalogue of Microorganisms (GCM) 10K type strain sequencing project: providing services to taxonomists for standard genome sequencing and annotation.</title>
        <authorList>
            <consortium name="The Broad Institute Genomics Platform"/>
            <consortium name="The Broad Institute Genome Sequencing Center for Infectious Disease"/>
            <person name="Wu L."/>
            <person name="Ma J."/>
        </authorList>
    </citation>
    <scope>NUCLEOTIDE SEQUENCE [LARGE SCALE GENOMIC DNA]</scope>
    <source>
        <strain evidence="10">CCM 8932</strain>
    </source>
</reference>
<dbReference type="EC" id="2.1.1.37" evidence="1"/>
<feature type="active site" evidence="6">
    <location>
        <position position="149"/>
    </location>
</feature>
<dbReference type="Proteomes" id="UP001596253">
    <property type="component" value="Unassembled WGS sequence"/>
</dbReference>
<organism evidence="9 10">
    <name type="scientific">Lactiplantibacillus dongliensis</name>
    <dbReference type="NCBI Taxonomy" id="2559919"/>
    <lineage>
        <taxon>Bacteria</taxon>
        <taxon>Bacillati</taxon>
        <taxon>Bacillota</taxon>
        <taxon>Bacilli</taxon>
        <taxon>Lactobacillales</taxon>
        <taxon>Lactobacillaceae</taxon>
        <taxon>Lactiplantibacillus</taxon>
    </lineage>
</organism>
<evidence type="ECO:0000313" key="9">
    <source>
        <dbReference type="EMBL" id="MFC6164317.1"/>
    </source>
</evidence>
<proteinExistence type="inferred from homology"/>
<dbReference type="RefSeq" id="WP_253357774.1">
    <property type="nucleotide sequence ID" value="NZ_JBHSSD010000030.1"/>
</dbReference>
<evidence type="ECO:0000256" key="5">
    <source>
        <dbReference type="ARBA" id="ARBA00022747"/>
    </source>
</evidence>
<dbReference type="InterPro" id="IPR031303">
    <property type="entry name" value="C5_meth_CS"/>
</dbReference>
<dbReference type="GO" id="GO:0032259">
    <property type="term" value="P:methylation"/>
    <property type="evidence" value="ECO:0007669"/>
    <property type="project" value="UniProtKB-KW"/>
</dbReference>
<dbReference type="PROSITE" id="PS00095">
    <property type="entry name" value="C5_MTASE_2"/>
    <property type="match status" value="1"/>
</dbReference>
<dbReference type="InterPro" id="IPR010093">
    <property type="entry name" value="SinI_DNA-bd"/>
</dbReference>
<dbReference type="PROSITE" id="PS51679">
    <property type="entry name" value="SAM_MT_C5"/>
    <property type="match status" value="1"/>
</dbReference>
<comment type="caution">
    <text evidence="9">The sequence shown here is derived from an EMBL/GenBank/DDBJ whole genome shotgun (WGS) entry which is preliminary data.</text>
</comment>
<protein>
    <recommendedName>
        <fullName evidence="1">DNA (cytosine-5-)-methyltransferase</fullName>
        <ecNumber evidence="1">2.1.1.37</ecNumber>
    </recommendedName>
</protein>
<evidence type="ECO:0000259" key="8">
    <source>
        <dbReference type="Pfam" id="PF12728"/>
    </source>
</evidence>
<dbReference type="Pfam" id="PF12728">
    <property type="entry name" value="HTH_17"/>
    <property type="match status" value="1"/>
</dbReference>
<dbReference type="NCBIfam" id="TIGR01764">
    <property type="entry name" value="excise"/>
    <property type="match status" value="1"/>
</dbReference>
<dbReference type="Gene3D" id="3.90.120.10">
    <property type="entry name" value="DNA Methylase, subunit A, domain 2"/>
    <property type="match status" value="1"/>
</dbReference>
<keyword evidence="4 6" id="KW-0949">S-adenosyl-L-methionine</keyword>
<keyword evidence="2 6" id="KW-0489">Methyltransferase</keyword>
<sequence>MKLSTSEVASRLRSSNQFVRTLIQNNDLLATKVGKTWVIDSVDLSRWIKDNKFVIEPYDHPRSSFLVPDKVALSFFTGAGGLDIGMAKAGIVPILVNDIDKNARKTIASNYKNLGLVGDVTKLTTDDIYDYANLPRGTTIDYMFGGPPCQAFSTAGKRRGYNDSRGDVFIKYLELIGRLKPRYAVIENVRGLLSIPAIFNDKDDKGIKGGVLLYALKRLRSLGYTVSFNLYNAANFGAPEKRERVIIIAKLGKDKVDYLLPTNSEDGAFGLPKWRTFGEAVKGLRKKHYVDYPRKRFKYLKYVPEGGNWRSMPLEIQKEAMGKSWNLPGGKTGFFRRLSRDEPAPTLVTHPTMPATDLIHPTQDRPLSVEEYARIQGFPDNWNIQGTLLERYKQIGNAVPVPLAFAIGKRIIADDNGIEMKTIPDFPYSRYKNTDDVSWEKNALKQLNKSPYYNVNDIPTKL</sequence>
<evidence type="ECO:0000256" key="4">
    <source>
        <dbReference type="ARBA" id="ARBA00022691"/>
    </source>
</evidence>
<dbReference type="GO" id="GO:0008168">
    <property type="term" value="F:methyltransferase activity"/>
    <property type="evidence" value="ECO:0007669"/>
    <property type="project" value="UniProtKB-KW"/>
</dbReference>
<keyword evidence="10" id="KW-1185">Reference proteome</keyword>
<dbReference type="PANTHER" id="PTHR10629:SF52">
    <property type="entry name" value="DNA (CYTOSINE-5)-METHYLTRANSFERASE 1"/>
    <property type="match status" value="1"/>
</dbReference>
<evidence type="ECO:0000256" key="1">
    <source>
        <dbReference type="ARBA" id="ARBA00011975"/>
    </source>
</evidence>
<dbReference type="Pfam" id="PF00145">
    <property type="entry name" value="DNA_methylase"/>
    <property type="match status" value="1"/>
</dbReference>
<dbReference type="InterPro" id="IPR050390">
    <property type="entry name" value="C5-Methyltransferase"/>
</dbReference>
<dbReference type="InterPro" id="IPR001525">
    <property type="entry name" value="C5_MeTfrase"/>
</dbReference>
<evidence type="ECO:0000313" key="10">
    <source>
        <dbReference type="Proteomes" id="UP001596253"/>
    </source>
</evidence>
<evidence type="ECO:0000256" key="6">
    <source>
        <dbReference type="PROSITE-ProRule" id="PRU01016"/>
    </source>
</evidence>
<accession>A0ABW1R6P7</accession>
<dbReference type="Gene3D" id="3.40.50.150">
    <property type="entry name" value="Vaccinia Virus protein VP39"/>
    <property type="match status" value="1"/>
</dbReference>
<evidence type="ECO:0000256" key="7">
    <source>
        <dbReference type="RuleBase" id="RU000416"/>
    </source>
</evidence>
<evidence type="ECO:0000256" key="2">
    <source>
        <dbReference type="ARBA" id="ARBA00022603"/>
    </source>
</evidence>
<dbReference type="PANTHER" id="PTHR10629">
    <property type="entry name" value="CYTOSINE-SPECIFIC METHYLTRANSFERASE"/>
    <property type="match status" value="1"/>
</dbReference>